<dbReference type="InterPro" id="IPR036890">
    <property type="entry name" value="HATPase_C_sf"/>
</dbReference>
<comment type="caution">
    <text evidence="1">The sequence shown here is derived from an EMBL/GenBank/DDBJ whole genome shotgun (WGS) entry which is preliminary data.</text>
</comment>
<proteinExistence type="predicted"/>
<dbReference type="EMBL" id="CAKOFQ010006676">
    <property type="protein sequence ID" value="CAH1958211.1"/>
    <property type="molecule type" value="Genomic_DNA"/>
</dbReference>
<dbReference type="AlphaFoldDB" id="A0A9P0JP76"/>
<evidence type="ECO:0000313" key="1">
    <source>
        <dbReference type="EMBL" id="CAH1958211.1"/>
    </source>
</evidence>
<reference evidence="1" key="1">
    <citation type="submission" date="2022-03" db="EMBL/GenBank/DDBJ databases">
        <authorList>
            <person name="Sayadi A."/>
        </authorList>
    </citation>
    <scope>NUCLEOTIDE SEQUENCE</scope>
</reference>
<name>A0A9P0JP76_ACAOB</name>
<dbReference type="OrthoDB" id="429932at2759"/>
<evidence type="ECO:0000313" key="2">
    <source>
        <dbReference type="Proteomes" id="UP001152888"/>
    </source>
</evidence>
<accession>A0A9P0JP76</accession>
<gene>
    <name evidence="1" type="ORF">ACAOBT_LOCUS2526</name>
</gene>
<dbReference type="Gene3D" id="3.30.565.10">
    <property type="entry name" value="Histidine kinase-like ATPase, C-terminal domain"/>
    <property type="match status" value="1"/>
</dbReference>
<sequence>MTNRIEGIEDFKHQLKYYGYRGESLASITECSKSVNITSRCCKVWRCFKQRTVYRFTDDFINL</sequence>
<organism evidence="1 2">
    <name type="scientific">Acanthoscelides obtectus</name>
    <name type="common">Bean weevil</name>
    <name type="synonym">Bruchus obtectus</name>
    <dbReference type="NCBI Taxonomy" id="200917"/>
    <lineage>
        <taxon>Eukaryota</taxon>
        <taxon>Metazoa</taxon>
        <taxon>Ecdysozoa</taxon>
        <taxon>Arthropoda</taxon>
        <taxon>Hexapoda</taxon>
        <taxon>Insecta</taxon>
        <taxon>Pterygota</taxon>
        <taxon>Neoptera</taxon>
        <taxon>Endopterygota</taxon>
        <taxon>Coleoptera</taxon>
        <taxon>Polyphaga</taxon>
        <taxon>Cucujiformia</taxon>
        <taxon>Chrysomeloidea</taxon>
        <taxon>Chrysomelidae</taxon>
        <taxon>Bruchinae</taxon>
        <taxon>Bruchini</taxon>
        <taxon>Acanthoscelides</taxon>
    </lineage>
</organism>
<protein>
    <submittedName>
        <fullName evidence="1">Uncharacterized protein</fullName>
    </submittedName>
</protein>
<keyword evidence="2" id="KW-1185">Reference proteome</keyword>
<dbReference type="Proteomes" id="UP001152888">
    <property type="component" value="Unassembled WGS sequence"/>
</dbReference>